<dbReference type="Gene3D" id="3.10.105.10">
    <property type="entry name" value="Dipeptide-binding Protein, Domain 3"/>
    <property type="match status" value="1"/>
</dbReference>
<dbReference type="GO" id="GO:0042597">
    <property type="term" value="C:periplasmic space"/>
    <property type="evidence" value="ECO:0007669"/>
    <property type="project" value="UniProtKB-ARBA"/>
</dbReference>
<evidence type="ECO:0000256" key="1">
    <source>
        <dbReference type="ARBA" id="ARBA00005695"/>
    </source>
</evidence>
<dbReference type="CDD" id="cd08492">
    <property type="entry name" value="PBP2_NikA_DppA_OppA_like_15"/>
    <property type="match status" value="1"/>
</dbReference>
<dbReference type="PANTHER" id="PTHR30290:SF9">
    <property type="entry name" value="OLIGOPEPTIDE-BINDING PROTEIN APPA"/>
    <property type="match status" value="1"/>
</dbReference>
<feature type="signal peptide" evidence="4">
    <location>
        <begin position="1"/>
        <end position="30"/>
    </location>
</feature>
<feature type="chain" id="PRO_5038755728" evidence="4">
    <location>
        <begin position="31"/>
        <end position="544"/>
    </location>
</feature>
<accession>A0A553SUG9</accession>
<evidence type="ECO:0000313" key="6">
    <source>
        <dbReference type="EMBL" id="TRZ40640.1"/>
    </source>
</evidence>
<proteinExistence type="inferred from homology"/>
<keyword evidence="3 4" id="KW-0732">Signal</keyword>
<evidence type="ECO:0000259" key="5">
    <source>
        <dbReference type="Pfam" id="PF00496"/>
    </source>
</evidence>
<evidence type="ECO:0000256" key="3">
    <source>
        <dbReference type="ARBA" id="ARBA00022729"/>
    </source>
</evidence>
<evidence type="ECO:0000313" key="7">
    <source>
        <dbReference type="Proteomes" id="UP000319837"/>
    </source>
</evidence>
<dbReference type="Pfam" id="PF00496">
    <property type="entry name" value="SBP_bac_5"/>
    <property type="match status" value="1"/>
</dbReference>
<comment type="similarity">
    <text evidence="1">Belongs to the bacterial solute-binding protein 5 family.</text>
</comment>
<dbReference type="InterPro" id="IPR039424">
    <property type="entry name" value="SBP_5"/>
</dbReference>
<dbReference type="InterPro" id="IPR030678">
    <property type="entry name" value="Peptide/Ni-bd"/>
</dbReference>
<keyword evidence="2" id="KW-0813">Transport</keyword>
<dbReference type="GO" id="GO:0043190">
    <property type="term" value="C:ATP-binding cassette (ABC) transporter complex"/>
    <property type="evidence" value="ECO:0007669"/>
    <property type="project" value="InterPro"/>
</dbReference>
<dbReference type="PROSITE" id="PS51257">
    <property type="entry name" value="PROKAR_LIPOPROTEIN"/>
    <property type="match status" value="1"/>
</dbReference>
<sequence>MMRLTRLRKSILFYMLGVLLLLTACQQSNENTSASGDAVPKEGGELVYGLATPPDSLDPHTSGMAVSTRVNNSIYEKLVYQTEDNKIEPWLATSWEVSDDQKTFTFKLRDDVTFHDGSKFNAEVVKYNFDRIVNPETKAASAYALIENYESSEVVDDYTVKIHFSEPAATFLSNLSQPKLAIVSKEGAEKYGLSLATNPVGSGPFKFVSQDENNEIVLEKYDDYTGKAPFAEHEGKAYLDKLIYKIIPEEATRIGSVQSNQLNAVETVPPQDLKSIKANGNLKIFETETAGMPYGLFINPENAPWNELDARIALQETIDVDNIVNTLYLGTYQRAWSVITPTILGYDKSLENTGKVDVEDANKRLENLGWKKNSEDVREKDGKELVLRLIDSNVNREKRHDIATIIQQQVKEIGVKLEITTSAEYYNITKNGNDYDVIGNSRVAGDPDVLRLFFHSDNLPENGGSSLARLHDDEIDQWLEEGELETDTDKRVELYKQVQQKLIGQGYFIPIYVFPYTVATSNDVEGLTFDSQGYPLFNDVFINK</sequence>
<dbReference type="PANTHER" id="PTHR30290">
    <property type="entry name" value="PERIPLASMIC BINDING COMPONENT OF ABC TRANSPORTER"/>
    <property type="match status" value="1"/>
</dbReference>
<dbReference type="Gene3D" id="3.90.76.10">
    <property type="entry name" value="Dipeptide-binding Protein, Domain 1"/>
    <property type="match status" value="1"/>
</dbReference>
<reference evidence="7" key="1">
    <citation type="submission" date="2018-10" db="EMBL/GenBank/DDBJ databases">
        <title>FDA dAtabase for Regulatory Grade micrObial Sequences (FDA-ARGOS): Supporting development and validation of Infectious Disease Dx tests.</title>
        <authorList>
            <person name="Minogue T."/>
            <person name="Wolcott M."/>
            <person name="Wasieloski L."/>
            <person name="Aguilar W."/>
            <person name="Moore D."/>
            <person name="Tallon L."/>
            <person name="Sadzewicz L."/>
            <person name="Sengamalay N."/>
            <person name="Ott S."/>
            <person name="Godinez A."/>
            <person name="Nagaraj S."/>
            <person name="Vavikolanu K."/>
            <person name="Vyas G."/>
            <person name="Nadendla S."/>
            <person name="George J."/>
            <person name="Sichtig H."/>
        </authorList>
    </citation>
    <scope>NUCLEOTIDE SEQUENCE [LARGE SCALE GENOMIC DNA]</scope>
    <source>
        <strain evidence="7">FDAARGOS_343</strain>
    </source>
</reference>
<dbReference type="SUPFAM" id="SSF53850">
    <property type="entry name" value="Periplasmic binding protein-like II"/>
    <property type="match status" value="1"/>
</dbReference>
<dbReference type="GO" id="GO:1904680">
    <property type="term" value="F:peptide transmembrane transporter activity"/>
    <property type="evidence" value="ECO:0007669"/>
    <property type="project" value="TreeGrafter"/>
</dbReference>
<dbReference type="Gene3D" id="3.40.190.10">
    <property type="entry name" value="Periplasmic binding protein-like II"/>
    <property type="match status" value="1"/>
</dbReference>
<gene>
    <name evidence="6" type="ORF">CEQ21_07010</name>
</gene>
<dbReference type="PIRSF" id="PIRSF002741">
    <property type="entry name" value="MppA"/>
    <property type="match status" value="1"/>
</dbReference>
<dbReference type="GO" id="GO:0015833">
    <property type="term" value="P:peptide transport"/>
    <property type="evidence" value="ECO:0007669"/>
    <property type="project" value="TreeGrafter"/>
</dbReference>
<evidence type="ECO:0000256" key="2">
    <source>
        <dbReference type="ARBA" id="ARBA00022448"/>
    </source>
</evidence>
<comment type="caution">
    <text evidence="6">The sequence shown here is derived from an EMBL/GenBank/DDBJ whole genome shotgun (WGS) entry which is preliminary data.</text>
</comment>
<dbReference type="EMBL" id="RIBP01000001">
    <property type="protein sequence ID" value="TRZ40640.1"/>
    <property type="molecule type" value="Genomic_DNA"/>
</dbReference>
<dbReference type="InterPro" id="IPR000914">
    <property type="entry name" value="SBP_5_dom"/>
</dbReference>
<evidence type="ECO:0000256" key="4">
    <source>
        <dbReference type="SAM" id="SignalP"/>
    </source>
</evidence>
<feature type="domain" description="Solute-binding protein family 5" evidence="5">
    <location>
        <begin position="86"/>
        <end position="449"/>
    </location>
</feature>
<protein>
    <submittedName>
        <fullName evidence="6">ABC transporter substrate-binding protein</fullName>
    </submittedName>
</protein>
<name>A0A553SUG9_NIACI</name>
<dbReference type="RefSeq" id="WP_235907202.1">
    <property type="nucleotide sequence ID" value="NZ_RIBP01000001.1"/>
</dbReference>
<dbReference type="Proteomes" id="UP000319837">
    <property type="component" value="Unassembled WGS sequence"/>
</dbReference>
<organism evidence="6 7">
    <name type="scientific">Niallia circulans</name>
    <name type="common">Bacillus circulans</name>
    <dbReference type="NCBI Taxonomy" id="1397"/>
    <lineage>
        <taxon>Bacteria</taxon>
        <taxon>Bacillati</taxon>
        <taxon>Bacillota</taxon>
        <taxon>Bacilli</taxon>
        <taxon>Bacillales</taxon>
        <taxon>Bacillaceae</taxon>
        <taxon>Niallia</taxon>
    </lineage>
</organism>
<dbReference type="AlphaFoldDB" id="A0A553SUG9"/>